<feature type="compositionally biased region" description="Polar residues" evidence="1">
    <location>
        <begin position="348"/>
        <end position="363"/>
    </location>
</feature>
<feature type="region of interest" description="Disordered" evidence="1">
    <location>
        <begin position="93"/>
        <end position="205"/>
    </location>
</feature>
<organism evidence="3 4">
    <name type="scientific">Sphaeroforma arctica JP610</name>
    <dbReference type="NCBI Taxonomy" id="667725"/>
    <lineage>
        <taxon>Eukaryota</taxon>
        <taxon>Ichthyosporea</taxon>
        <taxon>Ichthyophonida</taxon>
        <taxon>Sphaeroforma</taxon>
    </lineage>
</organism>
<evidence type="ECO:0000259" key="2">
    <source>
        <dbReference type="SMART" id="SM00666"/>
    </source>
</evidence>
<dbReference type="SMART" id="SM00666">
    <property type="entry name" value="PB1"/>
    <property type="match status" value="1"/>
</dbReference>
<dbReference type="AlphaFoldDB" id="A0A0L0FJF2"/>
<protein>
    <recommendedName>
        <fullName evidence="2">PB1 domain-containing protein</fullName>
    </recommendedName>
</protein>
<name>A0A0L0FJF2_9EUKA</name>
<dbReference type="InterPro" id="IPR000270">
    <property type="entry name" value="PB1_dom"/>
</dbReference>
<gene>
    <name evidence="3" type="ORF">SARC_10608</name>
</gene>
<keyword evidence="4" id="KW-1185">Reference proteome</keyword>
<dbReference type="CDD" id="cd05992">
    <property type="entry name" value="PB1"/>
    <property type="match status" value="1"/>
</dbReference>
<evidence type="ECO:0000313" key="3">
    <source>
        <dbReference type="EMBL" id="KNC76917.1"/>
    </source>
</evidence>
<feature type="domain" description="PB1" evidence="2">
    <location>
        <begin position="15"/>
        <end position="96"/>
    </location>
</feature>
<evidence type="ECO:0000256" key="1">
    <source>
        <dbReference type="SAM" id="MobiDB-lite"/>
    </source>
</evidence>
<feature type="compositionally biased region" description="Polar residues" evidence="1">
    <location>
        <begin position="403"/>
        <end position="416"/>
    </location>
</feature>
<feature type="compositionally biased region" description="Low complexity" evidence="1">
    <location>
        <begin position="436"/>
        <end position="445"/>
    </location>
</feature>
<dbReference type="EMBL" id="KQ242917">
    <property type="protein sequence ID" value="KNC76917.1"/>
    <property type="molecule type" value="Genomic_DNA"/>
</dbReference>
<dbReference type="GeneID" id="25911112"/>
<feature type="compositionally biased region" description="Polar residues" evidence="1">
    <location>
        <begin position="238"/>
        <end position="250"/>
    </location>
</feature>
<reference evidence="3 4" key="1">
    <citation type="submission" date="2011-02" db="EMBL/GenBank/DDBJ databases">
        <title>The Genome Sequence of Sphaeroforma arctica JP610.</title>
        <authorList>
            <consortium name="The Broad Institute Genome Sequencing Platform"/>
            <person name="Russ C."/>
            <person name="Cuomo C."/>
            <person name="Young S.K."/>
            <person name="Zeng Q."/>
            <person name="Gargeya S."/>
            <person name="Alvarado L."/>
            <person name="Berlin A."/>
            <person name="Chapman S.B."/>
            <person name="Chen Z."/>
            <person name="Freedman E."/>
            <person name="Gellesch M."/>
            <person name="Goldberg J."/>
            <person name="Griggs A."/>
            <person name="Gujja S."/>
            <person name="Heilman E."/>
            <person name="Heiman D."/>
            <person name="Howarth C."/>
            <person name="Mehta T."/>
            <person name="Neiman D."/>
            <person name="Pearson M."/>
            <person name="Roberts A."/>
            <person name="Saif S."/>
            <person name="Shea T."/>
            <person name="Shenoy N."/>
            <person name="Sisk P."/>
            <person name="Stolte C."/>
            <person name="Sykes S."/>
            <person name="White J."/>
            <person name="Yandava C."/>
            <person name="Burger G."/>
            <person name="Gray M.W."/>
            <person name="Holland P.W.H."/>
            <person name="King N."/>
            <person name="Lang F.B.F."/>
            <person name="Roger A.J."/>
            <person name="Ruiz-Trillo I."/>
            <person name="Haas B."/>
            <person name="Nusbaum C."/>
            <person name="Birren B."/>
        </authorList>
    </citation>
    <scope>NUCLEOTIDE SEQUENCE [LARGE SCALE GENOMIC DNA]</scope>
    <source>
        <strain evidence="3 4">JP610</strain>
    </source>
</reference>
<feature type="compositionally biased region" description="Acidic residues" evidence="1">
    <location>
        <begin position="101"/>
        <end position="110"/>
    </location>
</feature>
<evidence type="ECO:0000313" key="4">
    <source>
        <dbReference type="Proteomes" id="UP000054560"/>
    </source>
</evidence>
<feature type="compositionally biased region" description="Low complexity" evidence="1">
    <location>
        <begin position="261"/>
        <end position="276"/>
    </location>
</feature>
<sequence length="633" mass="66587">MRIAVIDEHTMTTSKTTVKAKWNDDLRRFTQPTADLTYAYLLARISELFVIPVSQIKLTYVDSDLDAISICCEKDVLEVIKASKGESPLRLNVSSVPIDGEPNESEDDEAWTLMGTGTPPTNEESPVGRPESPVLQTPSFHEMHADSFPAELDNTPPQSDGPGPAVAESNEGSESLPALLDSREIPRRPRQCIDSDADSPVVQRQARSVSNIYPDLDGTSSVATKQVTTSIYEDAVCTGSSLTPSPTHSSGLYPDANEPYTAEASSSSASSTPPGASGTGTGAGDTPVDLCSSGSECARGTKDAGLGLVTQTKISAEPEAVETAAAAAATTGTGWDWADPFRTVASTVSRDASAPKPSSSRTDNAPFPESTEPISPQPHDSPVAATQLPSPLVLRCEDFEGQAQSQLEDEGTSQLSPALGSTGDSYTHVLSDSERSPSPSTSFTSIAPRLPSNPAASSSRTPTSPPVATVAQNIGLYPPVDNHAVTGCTNTDTSKVEENAGASVYPDYSFSGVAADTDLDAVASEAHAAADSVVLAPGAVENESEGESHADVAGAVPAAVGADTNNIPQVTWMEHVVNEGHFHRLILQTRLEHEYNQKLRPTVWIIARAVADKMRAAGTYTEAQLQVDIRTCR</sequence>
<dbReference type="Pfam" id="PF00564">
    <property type="entry name" value="PB1"/>
    <property type="match status" value="1"/>
</dbReference>
<dbReference type="Gene3D" id="3.10.20.90">
    <property type="entry name" value="Phosphatidylinositol 3-kinase Catalytic Subunit, Chain A, domain 1"/>
    <property type="match status" value="1"/>
</dbReference>
<dbReference type="RefSeq" id="XP_014150819.1">
    <property type="nucleotide sequence ID" value="XM_014295344.1"/>
</dbReference>
<feature type="region of interest" description="Disordered" evidence="1">
    <location>
        <begin position="403"/>
        <end position="469"/>
    </location>
</feature>
<dbReference type="SUPFAM" id="SSF54277">
    <property type="entry name" value="CAD &amp; PB1 domains"/>
    <property type="match status" value="1"/>
</dbReference>
<dbReference type="Proteomes" id="UP000054560">
    <property type="component" value="Unassembled WGS sequence"/>
</dbReference>
<feature type="compositionally biased region" description="Low complexity" evidence="1">
    <location>
        <begin position="452"/>
        <end position="469"/>
    </location>
</feature>
<accession>A0A0L0FJF2</accession>
<feature type="compositionally biased region" description="Basic and acidic residues" evidence="1">
    <location>
        <begin position="181"/>
        <end position="193"/>
    </location>
</feature>
<feature type="region of interest" description="Disordered" evidence="1">
    <location>
        <begin position="237"/>
        <end position="287"/>
    </location>
</feature>
<feature type="region of interest" description="Disordered" evidence="1">
    <location>
        <begin position="348"/>
        <end position="385"/>
    </location>
</feature>
<proteinExistence type="predicted"/>